<evidence type="ECO:0000313" key="3">
    <source>
        <dbReference type="EMBL" id="CAB4217782.1"/>
    </source>
</evidence>
<dbReference type="EMBL" id="LR797197">
    <property type="protein sequence ID" value="CAB4193133.1"/>
    <property type="molecule type" value="Genomic_DNA"/>
</dbReference>
<evidence type="ECO:0000313" key="2">
    <source>
        <dbReference type="EMBL" id="CAB4193133.1"/>
    </source>
</evidence>
<dbReference type="EMBL" id="LR798430">
    <property type="protein sequence ID" value="CAB5231608.1"/>
    <property type="molecule type" value="Genomic_DNA"/>
</dbReference>
<evidence type="ECO:0000313" key="4">
    <source>
        <dbReference type="EMBL" id="CAB5231608.1"/>
    </source>
</evidence>
<name>A0A6J5SQI2_9CAUD</name>
<accession>A0A6J5SQI2</accession>
<protein>
    <submittedName>
        <fullName evidence="3">Uncharacterized protein</fullName>
    </submittedName>
</protein>
<evidence type="ECO:0000313" key="1">
    <source>
        <dbReference type="EMBL" id="CAB4185289.1"/>
    </source>
</evidence>
<dbReference type="EMBL" id="LR797450">
    <property type="protein sequence ID" value="CAB4217782.1"/>
    <property type="molecule type" value="Genomic_DNA"/>
</dbReference>
<proteinExistence type="predicted"/>
<reference evidence="3" key="1">
    <citation type="submission" date="2020-05" db="EMBL/GenBank/DDBJ databases">
        <authorList>
            <person name="Chiriac C."/>
            <person name="Salcher M."/>
            <person name="Ghai R."/>
            <person name="Kavagutti S V."/>
        </authorList>
    </citation>
    <scope>NUCLEOTIDE SEQUENCE</scope>
</reference>
<sequence>MQKATLDKGNEILRSIAEFEALLIVLRDSNAIAFGPGNMGYSSYTRGTSLREHLGESDKTVVFNLASKSAEQDDPKRLFHCAKTLFVAVGEQTLTNLRKEFDELKDAPVEALEAAVK</sequence>
<gene>
    <name evidence="1" type="ORF">UFOVP1127_46</name>
    <name evidence="2" type="ORF">UFOVP1242_28</name>
    <name evidence="3" type="ORF">UFOVP1492_88</name>
    <name evidence="4" type="ORF">UFOVP1580_117</name>
</gene>
<dbReference type="EMBL" id="LR797075">
    <property type="protein sequence ID" value="CAB4185289.1"/>
    <property type="molecule type" value="Genomic_DNA"/>
</dbReference>
<organism evidence="3">
    <name type="scientific">uncultured Caudovirales phage</name>
    <dbReference type="NCBI Taxonomy" id="2100421"/>
    <lineage>
        <taxon>Viruses</taxon>
        <taxon>Duplodnaviria</taxon>
        <taxon>Heunggongvirae</taxon>
        <taxon>Uroviricota</taxon>
        <taxon>Caudoviricetes</taxon>
        <taxon>Peduoviridae</taxon>
        <taxon>Maltschvirus</taxon>
        <taxon>Maltschvirus maltsch</taxon>
    </lineage>
</organism>